<gene>
    <name evidence="1" type="ORF">FCALED_LOCUS11318</name>
</gene>
<evidence type="ECO:0000313" key="2">
    <source>
        <dbReference type="Proteomes" id="UP000789570"/>
    </source>
</evidence>
<organism evidence="1 2">
    <name type="scientific">Funneliformis caledonium</name>
    <dbReference type="NCBI Taxonomy" id="1117310"/>
    <lineage>
        <taxon>Eukaryota</taxon>
        <taxon>Fungi</taxon>
        <taxon>Fungi incertae sedis</taxon>
        <taxon>Mucoromycota</taxon>
        <taxon>Glomeromycotina</taxon>
        <taxon>Glomeromycetes</taxon>
        <taxon>Glomerales</taxon>
        <taxon>Glomeraceae</taxon>
        <taxon>Funneliformis</taxon>
    </lineage>
</organism>
<protein>
    <submittedName>
        <fullName evidence="1">2881_t:CDS:1</fullName>
    </submittedName>
</protein>
<accession>A0A9N9H8B1</accession>
<comment type="caution">
    <text evidence="1">The sequence shown here is derived from an EMBL/GenBank/DDBJ whole genome shotgun (WGS) entry which is preliminary data.</text>
</comment>
<dbReference type="Proteomes" id="UP000789570">
    <property type="component" value="Unassembled WGS sequence"/>
</dbReference>
<feature type="non-terminal residue" evidence="1">
    <location>
        <position position="1"/>
    </location>
</feature>
<proteinExistence type="predicted"/>
<evidence type="ECO:0000313" key="1">
    <source>
        <dbReference type="EMBL" id="CAG8656104.1"/>
    </source>
</evidence>
<reference evidence="1" key="1">
    <citation type="submission" date="2021-06" db="EMBL/GenBank/DDBJ databases">
        <authorList>
            <person name="Kallberg Y."/>
            <person name="Tangrot J."/>
            <person name="Rosling A."/>
        </authorList>
    </citation>
    <scope>NUCLEOTIDE SEQUENCE</scope>
    <source>
        <strain evidence="1">UK204</strain>
    </source>
</reference>
<dbReference type="EMBL" id="CAJVPQ010004661">
    <property type="protein sequence ID" value="CAG8656104.1"/>
    <property type="molecule type" value="Genomic_DNA"/>
</dbReference>
<sequence length="77" mass="9045">KADILLKQINISTQPIIESHSLTYHTSRLFDLNKLNEEKKEIVDYKNDLYDKSDKSENSQNIQSISNYLNDFLILNE</sequence>
<keyword evidence="2" id="KW-1185">Reference proteome</keyword>
<name>A0A9N9H8B1_9GLOM</name>
<dbReference type="AlphaFoldDB" id="A0A9N9H8B1"/>